<dbReference type="EMBL" id="SKFH01000062">
    <property type="protein sequence ID" value="TCZ64583.1"/>
    <property type="molecule type" value="Genomic_DNA"/>
</dbReference>
<name>A0A4R4DQV9_9BACT</name>
<evidence type="ECO:0000313" key="2">
    <source>
        <dbReference type="Proteomes" id="UP000295164"/>
    </source>
</evidence>
<organism evidence="1 2">
    <name type="scientific">Flaviaesturariibacter aridisoli</name>
    <dbReference type="NCBI Taxonomy" id="2545761"/>
    <lineage>
        <taxon>Bacteria</taxon>
        <taxon>Pseudomonadati</taxon>
        <taxon>Bacteroidota</taxon>
        <taxon>Chitinophagia</taxon>
        <taxon>Chitinophagales</taxon>
        <taxon>Chitinophagaceae</taxon>
        <taxon>Flaviaestuariibacter</taxon>
    </lineage>
</organism>
<proteinExistence type="predicted"/>
<sequence length="109" mass="12945">MKYCVSQCRSNFHNDKRHLENQVRYNSDPVRRRCDQILEALFLRQDTFPQVITKEVLQALGLDSRCGTLEKNLETGLPVVWFYRFGLEQTVKGKNEFTIHYRTQTPTYD</sequence>
<accession>A0A4R4DQV9</accession>
<reference evidence="1 2" key="1">
    <citation type="submission" date="2019-03" db="EMBL/GenBank/DDBJ databases">
        <authorList>
            <person name="Kim M.K.M."/>
        </authorList>
    </citation>
    <scope>NUCLEOTIDE SEQUENCE [LARGE SCALE GENOMIC DNA]</scope>
    <source>
        <strain evidence="1 2">17J68-15</strain>
    </source>
</reference>
<dbReference type="OrthoDB" id="1493739at2"/>
<dbReference type="Proteomes" id="UP000295164">
    <property type="component" value="Unassembled WGS sequence"/>
</dbReference>
<protein>
    <submittedName>
        <fullName evidence="1">Uncharacterized protein</fullName>
    </submittedName>
</protein>
<keyword evidence="2" id="KW-1185">Reference proteome</keyword>
<dbReference type="RefSeq" id="WP_131854425.1">
    <property type="nucleotide sequence ID" value="NZ_SKFH01000062.1"/>
</dbReference>
<gene>
    <name evidence="1" type="ORF">E0486_18170</name>
</gene>
<evidence type="ECO:0000313" key="1">
    <source>
        <dbReference type="EMBL" id="TCZ64583.1"/>
    </source>
</evidence>
<comment type="caution">
    <text evidence="1">The sequence shown here is derived from an EMBL/GenBank/DDBJ whole genome shotgun (WGS) entry which is preliminary data.</text>
</comment>
<dbReference type="AlphaFoldDB" id="A0A4R4DQV9"/>